<organism evidence="2 3">
    <name type="scientific">Rhizocola hellebori</name>
    <dbReference type="NCBI Taxonomy" id="1392758"/>
    <lineage>
        <taxon>Bacteria</taxon>
        <taxon>Bacillati</taxon>
        <taxon>Actinomycetota</taxon>
        <taxon>Actinomycetes</taxon>
        <taxon>Micromonosporales</taxon>
        <taxon>Micromonosporaceae</taxon>
        <taxon>Rhizocola</taxon>
    </lineage>
</organism>
<feature type="domain" description="FAD-dependent urate hydroxylase HpyO/Asp monooxygenase CreE-like FAD/NAD(P)-binding" evidence="1">
    <location>
        <begin position="13"/>
        <end position="183"/>
    </location>
</feature>
<accession>A0A8J3Q838</accession>
<dbReference type="Proteomes" id="UP000612899">
    <property type="component" value="Unassembled WGS sequence"/>
</dbReference>
<reference evidence="2" key="1">
    <citation type="submission" date="2021-01" db="EMBL/GenBank/DDBJ databases">
        <title>Whole genome shotgun sequence of Rhizocola hellebori NBRC 109834.</title>
        <authorList>
            <person name="Komaki H."/>
            <person name="Tamura T."/>
        </authorList>
    </citation>
    <scope>NUCLEOTIDE SEQUENCE</scope>
    <source>
        <strain evidence="2">NBRC 109834</strain>
    </source>
</reference>
<dbReference type="EMBL" id="BONY01000017">
    <property type="protein sequence ID" value="GIH05149.1"/>
    <property type="molecule type" value="Genomic_DNA"/>
</dbReference>
<evidence type="ECO:0000313" key="3">
    <source>
        <dbReference type="Proteomes" id="UP000612899"/>
    </source>
</evidence>
<dbReference type="AlphaFoldDB" id="A0A8J3Q838"/>
<sequence length="608" mass="67262">MRVTTPDELAVCIIGMGPRGLALLERLVTNTDMPLRIHVVDPFAPGGRVWRTDQSAQLLTDTMAAQITIFPQAAAGKDALPRLNLYEWARHCVLFRQAGELDPQIEEEIRGIEPTTYCSRRLVGHYLAWAFRRIVADAPQTVRVTHHLLTAVALWDEPDGRQSVLLETGDRLSGLDAVALAVGRYRVTPGKTEQELASFAIENELTYILPADPADVDLTMVRPGEPTLLRGLGLGFFDYLALLTAGRGGRFVQKDYGLHYEPSGLEPQLFAGSPRGVPHRARDVHHANNSHAGLPAEALELHDGLWPFIAKQVECAYYTAQLRLTRGDHKVHRFRGEFLSLPWGDRRAEAVLRMFGLTQHRRWNWHTITRPCEGLTFDDRDEFRDWLLNYLQTDVGSIAEIEEDGPVKAAADALRELRREVRRVVDHSGLTGRWHEHVLDQWHSPMNAFLSIGPPAFRVEQMVALINAGVLELVGPSLTVGTRADVPAFVVESPQVKGSRRLVTALIEARPYAADPNRVADPLLRWLVNNGSSVDLPPSTPDGVSEASGTLHMRDVTGDAHPRRFVLGVPSKAAQWNPRPGVASVLLGESDAISQAMLSLTPAPHFGG</sequence>
<protein>
    <recommendedName>
        <fullName evidence="1">FAD-dependent urate hydroxylase HpyO/Asp monooxygenase CreE-like FAD/NAD(P)-binding domain-containing protein</fullName>
    </recommendedName>
</protein>
<dbReference type="PANTHER" id="PTHR40254:SF1">
    <property type="entry name" value="BLR0577 PROTEIN"/>
    <property type="match status" value="1"/>
</dbReference>
<name>A0A8J3Q838_9ACTN</name>
<dbReference type="InterPro" id="IPR038732">
    <property type="entry name" value="HpyO/CreE_NAD-binding"/>
</dbReference>
<dbReference type="Pfam" id="PF13454">
    <property type="entry name" value="NAD_binding_9"/>
    <property type="match status" value="1"/>
</dbReference>
<keyword evidence="3" id="KW-1185">Reference proteome</keyword>
<proteinExistence type="predicted"/>
<gene>
    <name evidence="2" type="ORF">Rhe02_32160</name>
</gene>
<comment type="caution">
    <text evidence="2">The sequence shown here is derived from an EMBL/GenBank/DDBJ whole genome shotgun (WGS) entry which is preliminary data.</text>
</comment>
<dbReference type="InterPro" id="IPR052189">
    <property type="entry name" value="L-asp_N-monooxygenase_NS-form"/>
</dbReference>
<evidence type="ECO:0000259" key="1">
    <source>
        <dbReference type="Pfam" id="PF13454"/>
    </source>
</evidence>
<dbReference type="PANTHER" id="PTHR40254">
    <property type="entry name" value="BLR0577 PROTEIN"/>
    <property type="match status" value="1"/>
</dbReference>
<evidence type="ECO:0000313" key="2">
    <source>
        <dbReference type="EMBL" id="GIH05149.1"/>
    </source>
</evidence>
<dbReference type="SUPFAM" id="SSF51971">
    <property type="entry name" value="Nucleotide-binding domain"/>
    <property type="match status" value="1"/>
</dbReference>